<evidence type="ECO:0000256" key="3">
    <source>
        <dbReference type="SAM" id="SignalP"/>
    </source>
</evidence>
<feature type="signal peptide" evidence="3">
    <location>
        <begin position="1"/>
        <end position="44"/>
    </location>
</feature>
<organism evidence="4 5">
    <name type="scientific">Agromyces protaetiae</name>
    <dbReference type="NCBI Taxonomy" id="2509455"/>
    <lineage>
        <taxon>Bacteria</taxon>
        <taxon>Bacillati</taxon>
        <taxon>Actinomycetota</taxon>
        <taxon>Actinomycetes</taxon>
        <taxon>Micrococcales</taxon>
        <taxon>Microbacteriaceae</taxon>
        <taxon>Agromyces</taxon>
    </lineage>
</organism>
<evidence type="ECO:0000256" key="1">
    <source>
        <dbReference type="SAM" id="MobiDB-lite"/>
    </source>
</evidence>
<dbReference type="KEGG" id="agf:ET445_03350"/>
<protein>
    <submittedName>
        <fullName evidence="4">Uncharacterized protein</fullName>
    </submittedName>
</protein>
<dbReference type="OrthoDB" id="4133219at2"/>
<gene>
    <name evidence="4" type="ORF">ET445_03350</name>
</gene>
<keyword evidence="2" id="KW-1133">Transmembrane helix</keyword>
<accession>A0A4P6F8T5</accession>
<feature type="chain" id="PRO_5020262658" evidence="3">
    <location>
        <begin position="45"/>
        <end position="1212"/>
    </location>
</feature>
<feature type="transmembrane region" description="Helical" evidence="2">
    <location>
        <begin position="340"/>
        <end position="362"/>
    </location>
</feature>
<evidence type="ECO:0000313" key="4">
    <source>
        <dbReference type="EMBL" id="QAY72520.1"/>
    </source>
</evidence>
<name>A0A4P6F8T5_9MICO</name>
<dbReference type="RefSeq" id="WP_129188826.1">
    <property type="nucleotide sequence ID" value="NZ_CP035491.1"/>
</dbReference>
<evidence type="ECO:0000313" key="5">
    <source>
        <dbReference type="Proteomes" id="UP000291259"/>
    </source>
</evidence>
<reference evidence="4 5" key="1">
    <citation type="submission" date="2019-01" db="EMBL/GenBank/DDBJ databases">
        <title>Genome sequencing of strain FW100M-8.</title>
        <authorList>
            <person name="Heo J."/>
            <person name="Kim S.-J."/>
            <person name="Kim J.-S."/>
            <person name="Hong S.-B."/>
            <person name="Kwon S.-W."/>
        </authorList>
    </citation>
    <scope>NUCLEOTIDE SEQUENCE [LARGE SCALE GENOMIC DNA]</scope>
    <source>
        <strain evidence="4 5">FW100M-8</strain>
    </source>
</reference>
<keyword evidence="2" id="KW-0472">Membrane</keyword>
<dbReference type="AlphaFoldDB" id="A0A4P6F8T5"/>
<keyword evidence="3" id="KW-0732">Signal</keyword>
<keyword evidence="2" id="KW-0812">Transmembrane</keyword>
<feature type="region of interest" description="Disordered" evidence="1">
    <location>
        <begin position="1171"/>
        <end position="1191"/>
    </location>
</feature>
<dbReference type="Proteomes" id="UP000291259">
    <property type="component" value="Chromosome"/>
</dbReference>
<sequence>MKRSGVSRVFTNSSSKKRRRFSVLLTFTAAAALVTPLAATPAAAEEGDDIVIASSTVPYLTAEPGVINNIIVLDGGGVQIGNSATLPAPQCVPLDGSGSNDPTSGTLCVGSPTNVDPTPLQVGGIEDFLSADEAGAFSALGWLMQEAKNAVAALYDVPADGRLSLYAGDQIRAYMISRILDIADKAVYGVELTANELLALEFVESRFATTDQKLAQWALDEYNSYQAAECGYTPPAAPAFVTEPVGLPQDVIAWCARRHTVLESAFVFAPALPSAAHFRAWAMYRHYAELGLDRLNSPAIQDSLGDTNRAMLALGGIGAAAGAAAVAGASIGASVTASSFVAGAIASSVLTPSFAAGTGASVTSSVAISTVGAAAAAGIVAVVVIGVVITAVSIWQLVEYEEIGQSLRESLEDANDAADDPFGLEELSGDFAGLPIRTGLTDANLPSYRTPAMIARVNEIITGASTKKFSGVYLPDDDTLWADNATTPDDFRFFVTDSAGSRVQDSLSIPVDGVATTVRFSKGWMITDTGDGEKPGLEFGYVDPDGNRVLATRAPASVGGFTLTTITPDNEFSSRADDSVSYLDADGGLVTATLVGNSTSELGGPVPTAVGPLIPGRTVILRPNPVDLEGHFDLDRYATGYDYTWTIQRFDVDASLWSNVQDPAVGYDTRFKPTEVGRYRASVLMHDTDPSDGVDDDVWGLVEFQIVPPVVEALELSLADDGIDGLQVSAQFGAQIPSDDFTVSVQWPAKLDGTPGPVAELDLPCLTIDPMSCSTVRTENFPEHRAALAYTLPVDADTSRGVDVTVTDRFGASTTRHFEIANPARPSLLPPEIAPAPTQSGTVAYSAHGISVQVPVAVGGDQNYEVARIAPGAGSTAESTNFGIVDPATGLPVTTLVLLDGKITVTAAFDDPSGEWVLIARAIGDVGDIGATTIPLVVQQAAGGTRASSTLTVEFLPSAGNRFRAALARDIEPLSTVEAMPQLVPYLIGGQTDWGEYAGDLCVKIEFVTFPQPPGERCGALATFLDADERFAALPLAELYPGDEIDGLYRVSTWLATPGEHVDETATSLSFYLDVAEPEEPEPEEPEPDPTPPTISGFAWSQSTRTLSFTAAPGPDGSPIATYACTIDRRSTPCPDASSGKWSGASLARGSHVFGLTVTTEAGLSTHADYRFNVTSNPQPPQPPAPPQPPRPAQIIAVIVITIIGWLRKLFG</sequence>
<proteinExistence type="predicted"/>
<keyword evidence="5" id="KW-1185">Reference proteome</keyword>
<feature type="transmembrane region" description="Helical" evidence="2">
    <location>
        <begin position="374"/>
        <end position="398"/>
    </location>
</feature>
<dbReference type="EMBL" id="CP035491">
    <property type="protein sequence ID" value="QAY72520.1"/>
    <property type="molecule type" value="Genomic_DNA"/>
</dbReference>
<feature type="compositionally biased region" description="Pro residues" evidence="1">
    <location>
        <begin position="1178"/>
        <end position="1191"/>
    </location>
</feature>
<evidence type="ECO:0000256" key="2">
    <source>
        <dbReference type="SAM" id="Phobius"/>
    </source>
</evidence>